<dbReference type="AlphaFoldDB" id="A0A7W7LFJ8"/>
<evidence type="ECO:0000313" key="2">
    <source>
        <dbReference type="Proteomes" id="UP000556436"/>
    </source>
</evidence>
<gene>
    <name evidence="1" type="ORF">FHS38_005373</name>
</gene>
<organism evidence="1 2">
    <name type="scientific">Streptomyces netropsis</name>
    <name type="common">Streptoverticillium netropsis</name>
    <dbReference type="NCBI Taxonomy" id="55404"/>
    <lineage>
        <taxon>Bacteria</taxon>
        <taxon>Bacillati</taxon>
        <taxon>Actinomycetota</taxon>
        <taxon>Actinomycetes</taxon>
        <taxon>Kitasatosporales</taxon>
        <taxon>Streptomycetaceae</taxon>
        <taxon>Streptomyces</taxon>
    </lineage>
</organism>
<comment type="caution">
    <text evidence="1">The sequence shown here is derived from an EMBL/GenBank/DDBJ whole genome shotgun (WGS) entry which is preliminary data.</text>
</comment>
<accession>A0A7W7LFJ8</accession>
<evidence type="ECO:0000313" key="1">
    <source>
        <dbReference type="EMBL" id="MBB4889298.1"/>
    </source>
</evidence>
<proteinExistence type="predicted"/>
<dbReference type="Proteomes" id="UP000556436">
    <property type="component" value="Unassembled WGS sequence"/>
</dbReference>
<reference evidence="1 2" key="1">
    <citation type="submission" date="2020-08" db="EMBL/GenBank/DDBJ databases">
        <title>Genomic Encyclopedia of Type Strains, Phase III (KMG-III): the genomes of soil and plant-associated and newly described type strains.</title>
        <authorList>
            <person name="Whitman W."/>
        </authorList>
    </citation>
    <scope>NUCLEOTIDE SEQUENCE [LARGE SCALE GENOMIC DNA]</scope>
    <source>
        <strain evidence="1 2">CECT 3265</strain>
    </source>
</reference>
<protein>
    <submittedName>
        <fullName evidence="1">Uncharacterized protein</fullName>
    </submittedName>
</protein>
<dbReference type="EMBL" id="JACHJG010000012">
    <property type="protein sequence ID" value="MBB4889298.1"/>
    <property type="molecule type" value="Genomic_DNA"/>
</dbReference>
<keyword evidence="2" id="KW-1185">Reference proteome</keyword>
<sequence length="152" mass="16933">MSHDTGADVDELLTMSRPELDRLFRASPPGEIPRGEGRGTVLLARGATVSKAVAASARLLAWQGKVFDRDGGGLRNKVTPFGVRAIRAKVYRNSSWLDDGECIVLDYSRTSVLAHRIRDEIRQIGPHLYLGIVYWGRHRILNFSLHFTGPHT</sequence>
<dbReference type="RefSeq" id="WP_184737578.1">
    <property type="nucleotide sequence ID" value="NZ_BMRW01000018.1"/>
</dbReference>
<name>A0A7W7LFJ8_STRNE</name>